<comment type="subcellular location">
    <subcellularLocation>
        <location evidence="1">Membrane</location>
    </subcellularLocation>
</comment>
<evidence type="ECO:0000256" key="1">
    <source>
        <dbReference type="ARBA" id="ARBA00004370"/>
    </source>
</evidence>
<keyword evidence="2 4" id="KW-0472">Membrane</keyword>
<dbReference type="PANTHER" id="PTHR31234:SF42">
    <property type="entry name" value="LATE EMBRYOGENESIS ABUNDANT (LEA) HYDROXYPROLINE-RICH GLYCOPROTEIN FAMILY"/>
    <property type="match status" value="1"/>
</dbReference>
<evidence type="ECO:0000256" key="4">
    <source>
        <dbReference type="SAM" id="Phobius"/>
    </source>
</evidence>
<evidence type="ECO:0000256" key="2">
    <source>
        <dbReference type="ARBA" id="ARBA00023136"/>
    </source>
</evidence>
<keyword evidence="4" id="KW-0812">Transmembrane</keyword>
<dbReference type="AlphaFoldDB" id="R0HNN5"/>
<dbReference type="eggNOG" id="ENOG502RXZI">
    <property type="taxonomic scope" value="Eukaryota"/>
</dbReference>
<evidence type="ECO:0000313" key="6">
    <source>
        <dbReference type="Proteomes" id="UP000029121"/>
    </source>
</evidence>
<dbReference type="STRING" id="81985.R0HNN5"/>
<dbReference type="GO" id="GO:0098542">
    <property type="term" value="P:defense response to other organism"/>
    <property type="evidence" value="ECO:0007669"/>
    <property type="project" value="InterPro"/>
</dbReference>
<dbReference type="Proteomes" id="UP000029121">
    <property type="component" value="Unassembled WGS sequence"/>
</dbReference>
<name>R0HNN5_9BRAS</name>
<dbReference type="InterPro" id="IPR044839">
    <property type="entry name" value="NDR1-like"/>
</dbReference>
<sequence>MSHHHHYETNPHFARIPQQNPHLRDGASTSQTSPHQPLIPPIPHHKTPQHKTPKHKTPQQKTSKPHPVAPPGILIKSRDRHRDNPVQEPAHSIIPLPLSPEEKLPPRKTPNSAKRPLLLSPEDHHRQNQQQQRPPPSQPPQRSGGGYGSTLPPIPKPSPWRTAPTPSPHRRGGPRLPPPSRETSTMTWSAAFCCAIFWVLLILGGLIVLIIYLVYRPRSPYIDISAANLNAAYLDMGFLLNGDLTILANVTNPSKKSSVEFSSVTFDLYYYNKLIATQYIEPFKVPKKMSIFANVHLVSSQVQLQPTQSRELQRQIETGPVLLNLRGTFRARSYLGPLFRYSYWLHTHCSVSFNSPPSGAMRARRCTTRR</sequence>
<evidence type="ECO:0000256" key="3">
    <source>
        <dbReference type="SAM" id="MobiDB-lite"/>
    </source>
</evidence>
<dbReference type="OrthoDB" id="1924574at2759"/>
<dbReference type="PANTHER" id="PTHR31234">
    <property type="entry name" value="LATE EMBRYOGENESIS ABUNDANT (LEA) HYDROXYPROLINE-RICH GLYCOPROTEIN FAMILY"/>
    <property type="match status" value="1"/>
</dbReference>
<feature type="region of interest" description="Disordered" evidence="3">
    <location>
        <begin position="1"/>
        <end position="182"/>
    </location>
</feature>
<dbReference type="EMBL" id="KB870809">
    <property type="protein sequence ID" value="EOA25508.1"/>
    <property type="molecule type" value="Genomic_DNA"/>
</dbReference>
<gene>
    <name evidence="5" type="ORF">CARUB_v10018851mg</name>
</gene>
<feature type="compositionally biased region" description="Basic and acidic residues" evidence="3">
    <location>
        <begin position="76"/>
        <end position="85"/>
    </location>
</feature>
<proteinExistence type="predicted"/>
<organism evidence="5 6">
    <name type="scientific">Capsella rubella</name>
    <dbReference type="NCBI Taxonomy" id="81985"/>
    <lineage>
        <taxon>Eukaryota</taxon>
        <taxon>Viridiplantae</taxon>
        <taxon>Streptophyta</taxon>
        <taxon>Embryophyta</taxon>
        <taxon>Tracheophyta</taxon>
        <taxon>Spermatophyta</taxon>
        <taxon>Magnoliopsida</taxon>
        <taxon>eudicotyledons</taxon>
        <taxon>Gunneridae</taxon>
        <taxon>Pentapetalae</taxon>
        <taxon>rosids</taxon>
        <taxon>malvids</taxon>
        <taxon>Brassicales</taxon>
        <taxon>Brassicaceae</taxon>
        <taxon>Camelineae</taxon>
        <taxon>Capsella</taxon>
    </lineage>
</organism>
<evidence type="ECO:0000313" key="5">
    <source>
        <dbReference type="EMBL" id="EOA25508.1"/>
    </source>
</evidence>
<keyword evidence="6" id="KW-1185">Reference proteome</keyword>
<feature type="compositionally biased region" description="Basic residues" evidence="3">
    <location>
        <begin position="43"/>
        <end position="58"/>
    </location>
</feature>
<keyword evidence="4" id="KW-1133">Transmembrane helix</keyword>
<dbReference type="GO" id="GO:0005886">
    <property type="term" value="C:plasma membrane"/>
    <property type="evidence" value="ECO:0007669"/>
    <property type="project" value="TreeGrafter"/>
</dbReference>
<dbReference type="KEGG" id="crb:17887360"/>
<accession>R0HNN5</accession>
<feature type="compositionally biased region" description="Polar residues" evidence="3">
    <location>
        <begin position="17"/>
        <end position="33"/>
    </location>
</feature>
<reference evidence="6" key="1">
    <citation type="journal article" date="2013" name="Nat. Genet.">
        <title>The Capsella rubella genome and the genomic consequences of rapid mating system evolution.</title>
        <authorList>
            <person name="Slotte T."/>
            <person name="Hazzouri K.M."/>
            <person name="Agren J.A."/>
            <person name="Koenig D."/>
            <person name="Maumus F."/>
            <person name="Guo Y.L."/>
            <person name="Steige K."/>
            <person name="Platts A.E."/>
            <person name="Escobar J.S."/>
            <person name="Newman L.K."/>
            <person name="Wang W."/>
            <person name="Mandakova T."/>
            <person name="Vello E."/>
            <person name="Smith L.M."/>
            <person name="Henz S.R."/>
            <person name="Steffen J."/>
            <person name="Takuno S."/>
            <person name="Brandvain Y."/>
            <person name="Coop G."/>
            <person name="Andolfatto P."/>
            <person name="Hu T.T."/>
            <person name="Blanchette M."/>
            <person name="Clark R.M."/>
            <person name="Quesneville H."/>
            <person name="Nordborg M."/>
            <person name="Gaut B.S."/>
            <person name="Lysak M.A."/>
            <person name="Jenkins J."/>
            <person name="Grimwood J."/>
            <person name="Chapman J."/>
            <person name="Prochnik S."/>
            <person name="Shu S."/>
            <person name="Rokhsar D."/>
            <person name="Schmutz J."/>
            <person name="Weigel D."/>
            <person name="Wright S.I."/>
        </authorList>
    </citation>
    <scope>NUCLEOTIDE SEQUENCE [LARGE SCALE GENOMIC DNA]</scope>
    <source>
        <strain evidence="6">cv. Monte Gargano</strain>
    </source>
</reference>
<feature type="transmembrane region" description="Helical" evidence="4">
    <location>
        <begin position="188"/>
        <end position="215"/>
    </location>
</feature>
<protein>
    <submittedName>
        <fullName evidence="5">Uncharacterized protein</fullName>
    </submittedName>
</protein>